<proteinExistence type="predicted"/>
<name>X1C8Y4_9ZZZZ</name>
<dbReference type="AlphaFoldDB" id="X1C8Y4"/>
<organism evidence="1">
    <name type="scientific">marine sediment metagenome</name>
    <dbReference type="NCBI Taxonomy" id="412755"/>
    <lineage>
        <taxon>unclassified sequences</taxon>
        <taxon>metagenomes</taxon>
        <taxon>ecological metagenomes</taxon>
    </lineage>
</organism>
<sequence>SISLRCRISGFGFRVQNTITSASDGKNEMREICFRLNGFGTAQKPARIRFIIQSA</sequence>
<feature type="non-terminal residue" evidence="1">
    <location>
        <position position="1"/>
    </location>
</feature>
<evidence type="ECO:0000313" key="1">
    <source>
        <dbReference type="EMBL" id="GAG92868.1"/>
    </source>
</evidence>
<gene>
    <name evidence="1" type="ORF">S01H4_50615</name>
</gene>
<reference evidence="1" key="1">
    <citation type="journal article" date="2014" name="Front. Microbiol.">
        <title>High frequency of phylogenetically diverse reductive dehalogenase-homologous genes in deep subseafloor sedimentary metagenomes.</title>
        <authorList>
            <person name="Kawai M."/>
            <person name="Futagami T."/>
            <person name="Toyoda A."/>
            <person name="Takaki Y."/>
            <person name="Nishi S."/>
            <person name="Hori S."/>
            <person name="Arai W."/>
            <person name="Tsubouchi T."/>
            <person name="Morono Y."/>
            <person name="Uchiyama I."/>
            <person name="Ito T."/>
            <person name="Fujiyama A."/>
            <person name="Inagaki F."/>
            <person name="Takami H."/>
        </authorList>
    </citation>
    <scope>NUCLEOTIDE SEQUENCE</scope>
    <source>
        <strain evidence="1">Expedition CK06-06</strain>
    </source>
</reference>
<comment type="caution">
    <text evidence="1">The sequence shown here is derived from an EMBL/GenBank/DDBJ whole genome shotgun (WGS) entry which is preliminary data.</text>
</comment>
<protein>
    <submittedName>
        <fullName evidence="1">Uncharacterized protein</fullName>
    </submittedName>
</protein>
<dbReference type="EMBL" id="BART01028755">
    <property type="protein sequence ID" value="GAG92868.1"/>
    <property type="molecule type" value="Genomic_DNA"/>
</dbReference>
<accession>X1C8Y4</accession>